<accession>A0A8T4H1T1</accession>
<evidence type="ECO:0000313" key="3">
    <source>
        <dbReference type="Proteomes" id="UP000823736"/>
    </source>
</evidence>
<dbReference type="InterPro" id="IPR011604">
    <property type="entry name" value="PDDEXK-like_dom_sf"/>
</dbReference>
<dbReference type="Gene3D" id="3.90.320.10">
    <property type="match status" value="1"/>
</dbReference>
<dbReference type="Pfam" id="PF12705">
    <property type="entry name" value="PDDEXK_1"/>
    <property type="match status" value="1"/>
</dbReference>
<dbReference type="EMBL" id="JAGGLC010000005">
    <property type="protein sequence ID" value="MBP1987744.1"/>
    <property type="molecule type" value="Genomic_DNA"/>
</dbReference>
<name>A0A8T4H1T1_9EURY</name>
<dbReference type="InterPro" id="IPR038726">
    <property type="entry name" value="PDDEXK_AddAB-type"/>
</dbReference>
<dbReference type="RefSeq" id="WP_209492113.1">
    <property type="nucleotide sequence ID" value="NZ_JAGGLC010000005.1"/>
</dbReference>
<evidence type="ECO:0000259" key="1">
    <source>
        <dbReference type="Pfam" id="PF12705"/>
    </source>
</evidence>
<dbReference type="AlphaFoldDB" id="A0A8T4H1T1"/>
<evidence type="ECO:0000313" key="2">
    <source>
        <dbReference type="EMBL" id="MBP1987744.1"/>
    </source>
</evidence>
<keyword evidence="3" id="KW-1185">Reference proteome</keyword>
<feature type="domain" description="PD-(D/E)XK endonuclease-like" evidence="1">
    <location>
        <begin position="51"/>
        <end position="222"/>
    </location>
</feature>
<comment type="caution">
    <text evidence="2">The sequence shown here is derived from an EMBL/GenBank/DDBJ whole genome shotgun (WGS) entry which is preliminary data.</text>
</comment>
<dbReference type="OrthoDB" id="380364at2157"/>
<gene>
    <name evidence="2" type="ORF">J2753_002254</name>
</gene>
<protein>
    <recommendedName>
        <fullName evidence="1">PD-(D/E)XK endonuclease-like domain-containing protein</fullName>
    </recommendedName>
</protein>
<organism evidence="2 3">
    <name type="scientific">Halolamina salifodinae</name>
    <dbReference type="NCBI Taxonomy" id="1202767"/>
    <lineage>
        <taxon>Archaea</taxon>
        <taxon>Methanobacteriati</taxon>
        <taxon>Methanobacteriota</taxon>
        <taxon>Stenosarchaea group</taxon>
        <taxon>Halobacteria</taxon>
        <taxon>Halobacteriales</taxon>
        <taxon>Haloferacaceae</taxon>
    </lineage>
</organism>
<proteinExistence type="predicted"/>
<dbReference type="Proteomes" id="UP000823736">
    <property type="component" value="Unassembled WGS sequence"/>
</dbReference>
<sequence length="225" mass="25034">MAPSEAADDGPPALSPARLNLLVDCERCFWVRMQRGETRPEEAFPSVVSGVEREVRAAFERHREAGTLPPALRTARLDATLVDDDAFLSACRTWQRDPTVTDPDTGAVLRGAMDDLLELADGAFVPLDYKTHGTPPETVYPGYQRQLECYGHLLAENGHRTAPFGLLLYVYPTGDGPITFDTELRWVRLRPGRPRALMRRAVRVLAGSVPEYSEDCEFCSWAETA</sequence>
<reference evidence="2" key="1">
    <citation type="submission" date="2021-03" db="EMBL/GenBank/DDBJ databases">
        <title>Genomic Encyclopedia of Type Strains, Phase IV (KMG-IV): sequencing the most valuable type-strain genomes for metagenomic binning, comparative biology and taxonomic classification.</title>
        <authorList>
            <person name="Goeker M."/>
        </authorList>
    </citation>
    <scope>NUCLEOTIDE SEQUENCE</scope>
    <source>
        <strain evidence="2">DSM 26232</strain>
    </source>
</reference>